<name>A0AC60NSJ0_IXOPE</name>
<gene>
    <name evidence="1" type="ORF">HPB47_012805</name>
</gene>
<keyword evidence="2" id="KW-1185">Reference proteome</keyword>
<comment type="caution">
    <text evidence="1">The sequence shown here is derived from an EMBL/GenBank/DDBJ whole genome shotgun (WGS) entry which is preliminary data.</text>
</comment>
<reference evidence="1 2" key="1">
    <citation type="journal article" date="2020" name="Cell">
        <title>Large-Scale Comparative Analyses of Tick Genomes Elucidate Their Genetic Diversity and Vector Capacities.</title>
        <authorList>
            <consortium name="Tick Genome and Microbiome Consortium (TIGMIC)"/>
            <person name="Jia N."/>
            <person name="Wang J."/>
            <person name="Shi W."/>
            <person name="Du L."/>
            <person name="Sun Y."/>
            <person name="Zhan W."/>
            <person name="Jiang J.F."/>
            <person name="Wang Q."/>
            <person name="Zhang B."/>
            <person name="Ji P."/>
            <person name="Bell-Sakyi L."/>
            <person name="Cui X.M."/>
            <person name="Yuan T.T."/>
            <person name="Jiang B.G."/>
            <person name="Yang W.F."/>
            <person name="Lam T.T."/>
            <person name="Chang Q.C."/>
            <person name="Ding S.J."/>
            <person name="Wang X.J."/>
            <person name="Zhu J.G."/>
            <person name="Ruan X.D."/>
            <person name="Zhao L."/>
            <person name="Wei J.T."/>
            <person name="Ye R.Z."/>
            <person name="Que T.C."/>
            <person name="Du C.H."/>
            <person name="Zhou Y.H."/>
            <person name="Cheng J.X."/>
            <person name="Dai P.F."/>
            <person name="Guo W.B."/>
            <person name="Han X.H."/>
            <person name="Huang E.J."/>
            <person name="Li L.F."/>
            <person name="Wei W."/>
            <person name="Gao Y.C."/>
            <person name="Liu J.Z."/>
            <person name="Shao H.Z."/>
            <person name="Wang X."/>
            <person name="Wang C.C."/>
            <person name="Yang T.C."/>
            <person name="Huo Q.B."/>
            <person name="Li W."/>
            <person name="Chen H.Y."/>
            <person name="Chen S.E."/>
            <person name="Zhou L.G."/>
            <person name="Ni X.B."/>
            <person name="Tian J.H."/>
            <person name="Sheng Y."/>
            <person name="Liu T."/>
            <person name="Pan Y.S."/>
            <person name="Xia L.Y."/>
            <person name="Li J."/>
            <person name="Zhao F."/>
            <person name="Cao W.C."/>
        </authorList>
    </citation>
    <scope>NUCLEOTIDE SEQUENCE [LARGE SCALE GENOMIC DNA]</scope>
    <source>
        <strain evidence="1">Iper-2018</strain>
    </source>
</reference>
<dbReference type="EMBL" id="JABSTQ010011556">
    <property type="protein sequence ID" value="KAG0410093.1"/>
    <property type="molecule type" value="Genomic_DNA"/>
</dbReference>
<proteinExistence type="predicted"/>
<sequence length="188" mass="20870">METAASDWPSFPRGLGALRHWPAPWLPLATALLPALSLEFVVCSRLLSLSDHDSFLFLLQRCPAIMDRRSFKKKYATAHRFGSRKRKSPMAKKSRKKLLVSLSESERFVEAESSADDVNALPSTSSVASPVEEAPSTSTNRTVQCAAAVHESLSSVSATERKMQLTAKAQNPLVRSHPRNIWWSKSLH</sequence>
<evidence type="ECO:0000313" key="1">
    <source>
        <dbReference type="EMBL" id="KAG0410093.1"/>
    </source>
</evidence>
<dbReference type="Proteomes" id="UP000805193">
    <property type="component" value="Unassembled WGS sequence"/>
</dbReference>
<accession>A0AC60NSJ0</accession>
<evidence type="ECO:0000313" key="2">
    <source>
        <dbReference type="Proteomes" id="UP000805193"/>
    </source>
</evidence>
<protein>
    <submittedName>
        <fullName evidence="1">Uncharacterized protein</fullName>
    </submittedName>
</protein>
<organism evidence="1 2">
    <name type="scientific">Ixodes persulcatus</name>
    <name type="common">Taiga tick</name>
    <dbReference type="NCBI Taxonomy" id="34615"/>
    <lineage>
        <taxon>Eukaryota</taxon>
        <taxon>Metazoa</taxon>
        <taxon>Ecdysozoa</taxon>
        <taxon>Arthropoda</taxon>
        <taxon>Chelicerata</taxon>
        <taxon>Arachnida</taxon>
        <taxon>Acari</taxon>
        <taxon>Parasitiformes</taxon>
        <taxon>Ixodida</taxon>
        <taxon>Ixodoidea</taxon>
        <taxon>Ixodidae</taxon>
        <taxon>Ixodinae</taxon>
        <taxon>Ixodes</taxon>
    </lineage>
</organism>